<feature type="domain" description="Nephrocystin 3-like N-terminal" evidence="4">
    <location>
        <begin position="220"/>
        <end position="387"/>
    </location>
</feature>
<dbReference type="Gene3D" id="3.40.50.300">
    <property type="entry name" value="P-loop containing nucleotide triphosphate hydrolases"/>
    <property type="match status" value="1"/>
</dbReference>
<dbReference type="SMART" id="SM00248">
    <property type="entry name" value="ANK"/>
    <property type="match status" value="11"/>
</dbReference>
<feature type="repeat" description="ANK" evidence="2">
    <location>
        <begin position="1283"/>
        <end position="1315"/>
    </location>
</feature>
<dbReference type="GeneID" id="35407953"/>
<dbReference type="PROSITE" id="PS50297">
    <property type="entry name" value="ANK_REP_REGION"/>
    <property type="match status" value="3"/>
</dbReference>
<evidence type="ECO:0000313" key="6">
    <source>
        <dbReference type="Proteomes" id="UP000016800"/>
    </source>
</evidence>
<dbReference type="InterPro" id="IPR036770">
    <property type="entry name" value="Ankyrin_rpt-contain_sf"/>
</dbReference>
<feature type="repeat" description="ANK" evidence="2">
    <location>
        <begin position="722"/>
        <end position="754"/>
    </location>
</feature>
<dbReference type="InterPro" id="IPR056884">
    <property type="entry name" value="NPHP3-like_N"/>
</dbReference>
<accession>S0DZ33</accession>
<feature type="domain" description="Azaphilone pigments biosynthesis cluster protein L N-terminal" evidence="3">
    <location>
        <begin position="2"/>
        <end position="155"/>
    </location>
</feature>
<name>S0DZ33_GIBF5</name>
<dbReference type="VEuPathDB" id="FungiDB:FFUJ_14572"/>
<evidence type="ECO:0000259" key="3">
    <source>
        <dbReference type="Pfam" id="PF17111"/>
    </source>
</evidence>
<feature type="repeat" description="ANK" evidence="2">
    <location>
        <begin position="1316"/>
        <end position="1348"/>
    </location>
</feature>
<dbReference type="PROSITE" id="PS50088">
    <property type="entry name" value="ANK_REPEAT"/>
    <property type="match status" value="3"/>
</dbReference>
<dbReference type="HOGENOM" id="CLU_001550_0_0_1"/>
<gene>
    <name evidence="5" type="ORF">FFUJ_14572</name>
</gene>
<keyword evidence="1" id="KW-0677">Repeat</keyword>
<keyword evidence="2" id="KW-0040">ANK repeat</keyword>
<proteinExistence type="predicted"/>
<dbReference type="Pfam" id="PF00023">
    <property type="entry name" value="Ank"/>
    <property type="match status" value="1"/>
</dbReference>
<dbReference type="RefSeq" id="XP_023429925.1">
    <property type="nucleotide sequence ID" value="XM_023576521.1"/>
</dbReference>
<dbReference type="Pfam" id="PF17111">
    <property type="entry name" value="PigL_N"/>
    <property type="match status" value="1"/>
</dbReference>
<dbReference type="InterPro" id="IPR027417">
    <property type="entry name" value="P-loop_NTPase"/>
</dbReference>
<keyword evidence="6" id="KW-1185">Reference proteome</keyword>
<dbReference type="PANTHER" id="PTHR10039">
    <property type="entry name" value="AMELOGENIN"/>
    <property type="match status" value="1"/>
</dbReference>
<dbReference type="Proteomes" id="UP000016800">
    <property type="component" value="Chromosome IV"/>
</dbReference>
<dbReference type="Gene3D" id="1.25.40.20">
    <property type="entry name" value="Ankyrin repeat-containing domain"/>
    <property type="match status" value="4"/>
</dbReference>
<evidence type="ECO:0008006" key="7">
    <source>
        <dbReference type="Google" id="ProtNLM"/>
    </source>
</evidence>
<protein>
    <recommendedName>
        <fullName evidence="7">NACHT domain-containing protein</fullName>
    </recommendedName>
</protein>
<dbReference type="InterPro" id="IPR031348">
    <property type="entry name" value="PigL_N"/>
</dbReference>
<dbReference type="STRING" id="1279085.S0DZ33"/>
<evidence type="ECO:0000313" key="5">
    <source>
        <dbReference type="EMBL" id="CCT67844.1"/>
    </source>
</evidence>
<dbReference type="PANTHER" id="PTHR10039:SF15">
    <property type="entry name" value="NACHT DOMAIN-CONTAINING PROTEIN"/>
    <property type="match status" value="1"/>
</dbReference>
<evidence type="ECO:0000256" key="1">
    <source>
        <dbReference type="ARBA" id="ARBA00022737"/>
    </source>
</evidence>
<dbReference type="EMBL" id="HF679026">
    <property type="protein sequence ID" value="CCT67844.1"/>
    <property type="molecule type" value="Genomic_DNA"/>
</dbReference>
<organism evidence="5 6">
    <name type="scientific">Gibberella fujikuroi (strain CBS 195.34 / IMI 58289 / NRRL A-6831)</name>
    <name type="common">Bakanae and foot rot disease fungus</name>
    <name type="synonym">Fusarium fujikuroi</name>
    <dbReference type="NCBI Taxonomy" id="1279085"/>
    <lineage>
        <taxon>Eukaryota</taxon>
        <taxon>Fungi</taxon>
        <taxon>Dikarya</taxon>
        <taxon>Ascomycota</taxon>
        <taxon>Pezizomycotina</taxon>
        <taxon>Sordariomycetes</taxon>
        <taxon>Hypocreomycetidae</taxon>
        <taxon>Hypocreales</taxon>
        <taxon>Nectriaceae</taxon>
        <taxon>Fusarium</taxon>
        <taxon>Fusarium fujikuroi species complex</taxon>
    </lineage>
</organism>
<dbReference type="Pfam" id="PF24883">
    <property type="entry name" value="NPHP3_N"/>
    <property type="match status" value="1"/>
</dbReference>
<dbReference type="Pfam" id="PF12796">
    <property type="entry name" value="Ank_2"/>
    <property type="match status" value="2"/>
</dbReference>
<evidence type="ECO:0000259" key="4">
    <source>
        <dbReference type="Pfam" id="PF24883"/>
    </source>
</evidence>
<sequence length="1677" mass="189140">MADPLSISASIAGLVALADLVFRSGTKYVKSYRGAPTEVENLMREVRSLSVILHNLSLVAFDLEETEPPETTAAVHEPPPTLQPHYLRDCHQLLRRLETGLSHTEASLGSGSRRQRLQARLKWPFTSTESRDIIQDIQRYNQIIHAALTADSLAKLKHCLSRQIEMKDGLEKINRTAEKILDIQVKIALDTKRNQVLKDFGQFNPRGEYETNNRLRHDLTGLWLTQGPEFDCWYSTPASRLWCSGIPGAGKSVLSAAVIKECLHRNAHDAHKAIAYFFCTYRHERSQHMVNILSSLCTQLALQSEKAFRILQEYHDQLFSSHHLCTKPTAEMLTQILHRICACFARVYIIVDGIDECDNRVEANVKCLAELALSQGDDVVNMALFSRDESIIRTRLEKDFSHVEIEAHTEDLQLYVASELNEKIASNRLRLRDPTLKDLIMTRLVGEAKGMFRWVACQLDYMCELPTDRARREALSKLPPSLYATYDRILLRIDGCNDAIKRLVKGTLLMLATSISSLCFEEICEAISLEDGATTLEDDEIVEEEELLRWCSSLVRVNKSGSFANGRRIQFAHFTVQEYLLSLKTRNSDHQYSKLREYAVSRVDGIAFFSFLCLRFLTMEDMERFPPTPDITRSIGDMIARRRRRTFYCKSVLTWTPYTTPLSNMEDRTHRLVRKLFQPSKTPTFCLWAIDFIFSHHPSSSTNGSSESRRVLSQVITVVLRPEFTPLHMAAAFSMYNICQELLESGSDVLACSRFGTPLHCSLGGRGFFYSFLNLRSNDIISGGPITGRMVFHGAHLARLQTVQLLLKASALPLTSSLSSETIISLTLSCPDIFTNNVQLIIELLRAGVSITAHDVQLFRTRYDRCLEMPCFTSETSQSWSIFPRLLEVLGESNTPGCPRFLLHQETADFILRTRERRPFQSSDRQFPDGASNEEVLKYFHSLIRLNDKIGVSAFLTTPKAELAKSTDIDPKRPGWNALHLALLERSYRVLDPLLTFGLDPCAESPEGSKPVHMCCQDNTCEALQILLRFGGSILDTDNVGRTVWHLAAEMNSVMVLQELLNLGDVDVALKNGRTLSAIVYEPRFFGVIQSLHGFGILSKTPCGIHALACAFYRAILFDDVQTCEKLYGLGCPLECELPFPVLVTPLALAIFRDSYKVMMWLFRKGAPVSTIMAHPTKDTHCTVLDLVLERPNLNILLSALLDAYLAEEGSFAHEQRSILNTPLILGNTDGLTIMLNKLQDKALGHGEVTRFFLDISGNFVFKSTTRLESLSAIINQRDIYHQNRTPLFVAAAQNNTTAANALLIHGADVNITDDKNCTPLFVAVEQGAIEVVELLIGHGANIDVMSASSHGLVDVAFAQKSWRMVNILLKAGLSSRQINVDGRNLLSLMTLWTYQPGTKPNIGLFKRLLDHGVDLYVCDKFGSSASHYLFTRPCRGYLLCMLDMRLDLQVEKLSSWPDHFFSNGVDALVDITYSLRYVKPSIKIEGVRHLCGLGTPGTHSLLCRAACWGSVTAIQNLIKLGISDLEHHCREHGSPLNAAIQNHRWEAVRFLVLHGAKVPEDLWKPKNSALSTANPGFVVREWLFFGRHTERKRISLGLLNGEPEMKYWSGVWAVRVPLQWRDRKCSVESTLEYAKRRHWLEIEYMSSAIRDTQLVRPKERCGSISRVEQQGYCWGV</sequence>
<evidence type="ECO:0000256" key="2">
    <source>
        <dbReference type="PROSITE-ProRule" id="PRU00023"/>
    </source>
</evidence>
<dbReference type="SUPFAM" id="SSF48403">
    <property type="entry name" value="Ankyrin repeat"/>
    <property type="match status" value="2"/>
</dbReference>
<reference evidence="6" key="1">
    <citation type="journal article" date="2013" name="PLoS Pathog.">
        <title>Deciphering the cryptic genome: genome-wide analyses of the rice pathogen Fusarium fujikuroi reveal complex regulation of secondary metabolism and novel metabolites.</title>
        <authorList>
            <person name="Wiemann P."/>
            <person name="Sieber C.M."/>
            <person name="von Bargen K.W."/>
            <person name="Studt L."/>
            <person name="Niehaus E.M."/>
            <person name="Espino J.J."/>
            <person name="Huss K."/>
            <person name="Michielse C.B."/>
            <person name="Albermann S."/>
            <person name="Wagner D."/>
            <person name="Bergner S.V."/>
            <person name="Connolly L.R."/>
            <person name="Fischer A."/>
            <person name="Reuter G."/>
            <person name="Kleigrewe K."/>
            <person name="Bald T."/>
            <person name="Wingfield B.D."/>
            <person name="Ophir R."/>
            <person name="Freeman S."/>
            <person name="Hippler M."/>
            <person name="Smith K.M."/>
            <person name="Brown D.W."/>
            <person name="Proctor R.H."/>
            <person name="Munsterkotter M."/>
            <person name="Freitag M."/>
            <person name="Humpf H.U."/>
            <person name="Guldener U."/>
            <person name="Tudzynski B."/>
        </authorList>
    </citation>
    <scope>NUCLEOTIDE SEQUENCE [LARGE SCALE GENOMIC DNA]</scope>
    <source>
        <strain evidence="6">CBS 195.34 / IMI 58289 / NRRL A-6831</strain>
    </source>
</reference>
<dbReference type="InterPro" id="IPR002110">
    <property type="entry name" value="Ankyrin_rpt"/>
</dbReference>